<dbReference type="Gene3D" id="3.40.1810.10">
    <property type="entry name" value="Transcription factor, MADS-box"/>
    <property type="match status" value="1"/>
</dbReference>
<dbReference type="GO" id="GO:0000981">
    <property type="term" value="F:DNA-binding transcription factor activity, RNA polymerase II-specific"/>
    <property type="evidence" value="ECO:0000318"/>
    <property type="project" value="GO_Central"/>
</dbReference>
<protein>
    <recommendedName>
        <fullName evidence="6">MADS-box domain-containing protein</fullName>
    </recommendedName>
</protein>
<evidence type="ECO:0000256" key="5">
    <source>
        <dbReference type="ARBA" id="ARBA00023242"/>
    </source>
</evidence>
<dbReference type="EMBL" id="KI392634">
    <property type="protein sequence ID" value="ERN12120.1"/>
    <property type="molecule type" value="Genomic_DNA"/>
</dbReference>
<dbReference type="Pfam" id="PF00319">
    <property type="entry name" value="SRF-TF"/>
    <property type="match status" value="1"/>
</dbReference>
<evidence type="ECO:0000256" key="1">
    <source>
        <dbReference type="ARBA" id="ARBA00004123"/>
    </source>
</evidence>
<evidence type="ECO:0000256" key="4">
    <source>
        <dbReference type="ARBA" id="ARBA00023163"/>
    </source>
</evidence>
<dbReference type="SUPFAM" id="SSF55455">
    <property type="entry name" value="SRF-like"/>
    <property type="match status" value="1"/>
</dbReference>
<dbReference type="PROSITE" id="PS50066">
    <property type="entry name" value="MADS_BOX_2"/>
    <property type="match status" value="1"/>
</dbReference>
<evidence type="ECO:0000256" key="2">
    <source>
        <dbReference type="ARBA" id="ARBA00023015"/>
    </source>
</evidence>
<keyword evidence="2" id="KW-0805">Transcription regulation</keyword>
<dbReference type="Gramene" id="ERN12120">
    <property type="protein sequence ID" value="ERN12120"/>
    <property type="gene ID" value="AMTR_s00159p00052830"/>
</dbReference>
<evidence type="ECO:0000313" key="8">
    <source>
        <dbReference type="Proteomes" id="UP000017836"/>
    </source>
</evidence>
<dbReference type="GO" id="GO:0000978">
    <property type="term" value="F:RNA polymerase II cis-regulatory region sequence-specific DNA binding"/>
    <property type="evidence" value="ECO:0000318"/>
    <property type="project" value="GO_Central"/>
</dbReference>
<dbReference type="PRINTS" id="PR00404">
    <property type="entry name" value="MADSDOMAIN"/>
</dbReference>
<dbReference type="SMART" id="SM00432">
    <property type="entry name" value="MADS"/>
    <property type="match status" value="1"/>
</dbReference>
<dbReference type="GO" id="GO:0005634">
    <property type="term" value="C:nucleus"/>
    <property type="evidence" value="ECO:0007669"/>
    <property type="project" value="UniProtKB-SubCell"/>
</dbReference>
<dbReference type="PANTHER" id="PTHR11945:SF629">
    <property type="entry name" value="OS02G0164450 PROTEIN"/>
    <property type="match status" value="1"/>
</dbReference>
<evidence type="ECO:0000259" key="6">
    <source>
        <dbReference type="PROSITE" id="PS50066"/>
    </source>
</evidence>
<evidence type="ECO:0000313" key="7">
    <source>
        <dbReference type="EMBL" id="ERN12120.1"/>
    </source>
</evidence>
<name>W1PXG6_AMBTC</name>
<keyword evidence="3" id="KW-0238">DNA-binding</keyword>
<proteinExistence type="predicted"/>
<comment type="subcellular location">
    <subcellularLocation>
        <location evidence="1">Nucleus</location>
    </subcellularLocation>
</comment>
<dbReference type="OMA" id="CACAEND"/>
<feature type="domain" description="MADS-box" evidence="6">
    <location>
        <begin position="11"/>
        <end position="71"/>
    </location>
</feature>
<dbReference type="eggNOG" id="KOG0014">
    <property type="taxonomic scope" value="Eukaryota"/>
</dbReference>
<dbReference type="GO" id="GO:0046983">
    <property type="term" value="F:protein dimerization activity"/>
    <property type="evidence" value="ECO:0007669"/>
    <property type="project" value="InterPro"/>
</dbReference>
<reference evidence="8" key="1">
    <citation type="journal article" date="2013" name="Science">
        <title>The Amborella genome and the evolution of flowering plants.</title>
        <authorList>
            <consortium name="Amborella Genome Project"/>
        </authorList>
    </citation>
    <scope>NUCLEOTIDE SEQUENCE [LARGE SCALE GENOMIC DNA]</scope>
</reference>
<keyword evidence="8" id="KW-1185">Reference proteome</keyword>
<organism evidence="7 8">
    <name type="scientific">Amborella trichopoda</name>
    <dbReference type="NCBI Taxonomy" id="13333"/>
    <lineage>
        <taxon>Eukaryota</taxon>
        <taxon>Viridiplantae</taxon>
        <taxon>Streptophyta</taxon>
        <taxon>Embryophyta</taxon>
        <taxon>Tracheophyta</taxon>
        <taxon>Spermatophyta</taxon>
        <taxon>Magnoliopsida</taxon>
        <taxon>Amborellales</taxon>
        <taxon>Amborellaceae</taxon>
        <taxon>Amborella</taxon>
    </lineage>
</organism>
<dbReference type="InterPro" id="IPR002100">
    <property type="entry name" value="TF_MADSbox"/>
</dbReference>
<dbReference type="PANTHER" id="PTHR11945">
    <property type="entry name" value="MADS BOX PROTEIN"/>
    <property type="match status" value="1"/>
</dbReference>
<dbReference type="AlphaFoldDB" id="W1PXG6"/>
<accession>W1PXG6</accession>
<evidence type="ECO:0000256" key="3">
    <source>
        <dbReference type="ARBA" id="ARBA00023125"/>
    </source>
</evidence>
<dbReference type="Proteomes" id="UP000017836">
    <property type="component" value="Unassembled WGS sequence"/>
</dbReference>
<dbReference type="GO" id="GO:0006357">
    <property type="term" value="P:regulation of transcription by RNA polymerase II"/>
    <property type="evidence" value="ECO:0000318"/>
    <property type="project" value="GO_Central"/>
</dbReference>
<keyword evidence="4" id="KW-0804">Transcription</keyword>
<dbReference type="OrthoDB" id="1896642at2759"/>
<dbReference type="InterPro" id="IPR036879">
    <property type="entry name" value="TF_MADSbox_sf"/>
</dbReference>
<dbReference type="HOGENOM" id="CLU_053053_5_3_1"/>
<keyword evidence="5" id="KW-0539">Nucleus</keyword>
<sequence>MVKKDAEKKRMGRQKIDIKFIENKENRQVTFSKRRTRLFNKAADLCVHYDASIAILTFSRAGRPYAFADRDIDSIIHRFVRTHSDQEPSNTHYPNRPNPLMDDYFRLVKDLEEETTQSSALAHRKNMPNSGGSGFWWDAEVDSLGLDELNSWVEALERLRENVAERVEEVQKGWSQGEVCAPSSSLLLVDSDTSNMAPLPEFLDFLEQYEF</sequence>
<gene>
    <name evidence="7" type="ORF">AMTR_s00159p00052830</name>
</gene>